<reference evidence="4 5" key="1">
    <citation type="submission" date="2017-07" db="EMBL/GenBank/DDBJ databases">
        <title>An improved, manually edited Actinidia chinensis var. chinensis (kiwifruit) genome highlights the challenges associated with draft genomes and gene prediction in plants.</title>
        <authorList>
            <person name="Pilkington S."/>
            <person name="Crowhurst R."/>
            <person name="Hilario E."/>
            <person name="Nardozza S."/>
            <person name="Fraser L."/>
            <person name="Peng Y."/>
            <person name="Gunaseelan K."/>
            <person name="Simpson R."/>
            <person name="Tahir J."/>
            <person name="Deroles S."/>
            <person name="Templeton K."/>
            <person name="Luo Z."/>
            <person name="Davy M."/>
            <person name="Cheng C."/>
            <person name="Mcneilage M."/>
            <person name="Scaglione D."/>
            <person name="Liu Y."/>
            <person name="Zhang Q."/>
            <person name="Datson P."/>
            <person name="De Silva N."/>
            <person name="Gardiner S."/>
            <person name="Bassett H."/>
            <person name="Chagne D."/>
            <person name="Mccallum J."/>
            <person name="Dzierzon H."/>
            <person name="Deng C."/>
            <person name="Wang Y.-Y."/>
            <person name="Barron N."/>
            <person name="Manako K."/>
            <person name="Bowen J."/>
            <person name="Foster T."/>
            <person name="Erridge Z."/>
            <person name="Tiffin H."/>
            <person name="Waite C."/>
            <person name="Davies K."/>
            <person name="Grierson E."/>
            <person name="Laing W."/>
            <person name="Kirk R."/>
            <person name="Chen X."/>
            <person name="Wood M."/>
            <person name="Montefiori M."/>
            <person name="Brummell D."/>
            <person name="Schwinn K."/>
            <person name="Catanach A."/>
            <person name="Fullerton C."/>
            <person name="Li D."/>
            <person name="Meiyalaghan S."/>
            <person name="Nieuwenhuizen N."/>
            <person name="Read N."/>
            <person name="Prakash R."/>
            <person name="Hunter D."/>
            <person name="Zhang H."/>
            <person name="Mckenzie M."/>
            <person name="Knabel M."/>
            <person name="Harris A."/>
            <person name="Allan A."/>
            <person name="Chen A."/>
            <person name="Janssen B."/>
            <person name="Plunkett B."/>
            <person name="Dwamena C."/>
            <person name="Voogd C."/>
            <person name="Leif D."/>
            <person name="Lafferty D."/>
            <person name="Souleyre E."/>
            <person name="Varkonyi-Gasic E."/>
            <person name="Gambi F."/>
            <person name="Hanley J."/>
            <person name="Yao J.-L."/>
            <person name="Cheung J."/>
            <person name="David K."/>
            <person name="Warren B."/>
            <person name="Marsh K."/>
            <person name="Snowden K."/>
            <person name="Lin-Wang K."/>
            <person name="Brian L."/>
            <person name="Martinez-Sanchez M."/>
            <person name="Wang M."/>
            <person name="Ileperuma N."/>
            <person name="Macnee N."/>
            <person name="Campin R."/>
            <person name="Mcatee P."/>
            <person name="Drummond R."/>
            <person name="Espley R."/>
            <person name="Ireland H."/>
            <person name="Wu R."/>
            <person name="Atkinson R."/>
            <person name="Karunairetnam S."/>
            <person name="Bulley S."/>
            <person name="Chunkath S."/>
            <person name="Hanley Z."/>
            <person name="Storey R."/>
            <person name="Thrimawithana A."/>
            <person name="Thomson S."/>
            <person name="David C."/>
            <person name="Testolin R."/>
        </authorList>
    </citation>
    <scope>NUCLEOTIDE SEQUENCE [LARGE SCALE GENOMIC DNA]</scope>
    <source>
        <strain evidence="5">cv. Red5</strain>
        <tissue evidence="4">Young leaf</tissue>
    </source>
</reference>
<dbReference type="OrthoDB" id="1929463at2759"/>
<dbReference type="GO" id="GO:0008270">
    <property type="term" value="F:zinc ion binding"/>
    <property type="evidence" value="ECO:0007669"/>
    <property type="project" value="InterPro"/>
</dbReference>
<dbReference type="InterPro" id="IPR000316">
    <property type="entry name" value="Metallthion_15"/>
</dbReference>
<dbReference type="Proteomes" id="UP000241394">
    <property type="component" value="Chromosome LG14"/>
</dbReference>
<dbReference type="PANTHER" id="PTHR48198">
    <property type="entry name" value="EC PROTEIN HOMOLOG"/>
    <property type="match status" value="1"/>
</dbReference>
<dbReference type="Pfam" id="PF02068">
    <property type="entry name" value="Metallothio_PEC"/>
    <property type="match status" value="1"/>
</dbReference>
<evidence type="ECO:0000256" key="3">
    <source>
        <dbReference type="ARBA" id="ARBA00022851"/>
    </source>
</evidence>
<comment type="caution">
    <text evidence="4">The sequence shown here is derived from an EMBL/GenBank/DDBJ whole genome shotgun (WGS) entry which is preliminary data.</text>
</comment>
<dbReference type="OMA" id="TCATCAN"/>
<evidence type="ECO:0000313" key="5">
    <source>
        <dbReference type="Proteomes" id="UP000241394"/>
    </source>
</evidence>
<evidence type="ECO:0000256" key="2">
    <source>
        <dbReference type="ARBA" id="ARBA00022723"/>
    </source>
</evidence>
<dbReference type="EMBL" id="NKQK01000014">
    <property type="protein sequence ID" value="PSS12146.1"/>
    <property type="molecule type" value="Genomic_DNA"/>
</dbReference>
<keyword evidence="3" id="KW-0480">Metal-thiolate cluster</keyword>
<dbReference type="AlphaFoldDB" id="A0A2R6QQE8"/>
<evidence type="ECO:0000313" key="4">
    <source>
        <dbReference type="EMBL" id="PSS12146.1"/>
    </source>
</evidence>
<protein>
    <submittedName>
        <fullName evidence="4">Metallothionein-like protein</fullName>
    </submittedName>
</protein>
<dbReference type="STRING" id="1590841.A0A2R6QQE8"/>
<keyword evidence="2" id="KW-0479">Metal-binding</keyword>
<accession>A0A2R6QQE8</accession>
<gene>
    <name evidence="4" type="ORF">CEY00_Acc16357</name>
</gene>
<organism evidence="4 5">
    <name type="scientific">Actinidia chinensis var. chinensis</name>
    <name type="common">Chinese soft-hair kiwi</name>
    <dbReference type="NCBI Taxonomy" id="1590841"/>
    <lineage>
        <taxon>Eukaryota</taxon>
        <taxon>Viridiplantae</taxon>
        <taxon>Streptophyta</taxon>
        <taxon>Embryophyta</taxon>
        <taxon>Tracheophyta</taxon>
        <taxon>Spermatophyta</taxon>
        <taxon>Magnoliopsida</taxon>
        <taxon>eudicotyledons</taxon>
        <taxon>Gunneridae</taxon>
        <taxon>Pentapetalae</taxon>
        <taxon>asterids</taxon>
        <taxon>Ericales</taxon>
        <taxon>Actinidiaceae</taxon>
        <taxon>Actinidia</taxon>
    </lineage>
</organism>
<keyword evidence="5" id="KW-1185">Reference proteome</keyword>
<proteinExistence type="inferred from homology"/>
<comment type="similarity">
    <text evidence="1">Belongs to the metallothionein superfamily. Type 15 family.</text>
</comment>
<dbReference type="PANTHER" id="PTHR48198:SF1">
    <property type="entry name" value="METALLOTHIONEIN-LIKE PROTEIN 4A-RELATED"/>
    <property type="match status" value="1"/>
</dbReference>
<evidence type="ECO:0000256" key="1">
    <source>
        <dbReference type="ARBA" id="ARBA00005802"/>
    </source>
</evidence>
<dbReference type="InParanoid" id="A0A2R6QQE8"/>
<dbReference type="Gramene" id="PSS12146">
    <property type="protein sequence ID" value="PSS12146"/>
    <property type="gene ID" value="CEY00_Acc16357"/>
</dbReference>
<reference evidence="5" key="2">
    <citation type="journal article" date="2018" name="BMC Genomics">
        <title>A manually annotated Actinidia chinensis var. chinensis (kiwifruit) genome highlights the challenges associated with draft genomes and gene prediction in plants.</title>
        <authorList>
            <person name="Pilkington S.M."/>
            <person name="Crowhurst R."/>
            <person name="Hilario E."/>
            <person name="Nardozza S."/>
            <person name="Fraser L."/>
            <person name="Peng Y."/>
            <person name="Gunaseelan K."/>
            <person name="Simpson R."/>
            <person name="Tahir J."/>
            <person name="Deroles S.C."/>
            <person name="Templeton K."/>
            <person name="Luo Z."/>
            <person name="Davy M."/>
            <person name="Cheng C."/>
            <person name="McNeilage M."/>
            <person name="Scaglione D."/>
            <person name="Liu Y."/>
            <person name="Zhang Q."/>
            <person name="Datson P."/>
            <person name="De Silva N."/>
            <person name="Gardiner S.E."/>
            <person name="Bassett H."/>
            <person name="Chagne D."/>
            <person name="McCallum J."/>
            <person name="Dzierzon H."/>
            <person name="Deng C."/>
            <person name="Wang Y.Y."/>
            <person name="Barron L."/>
            <person name="Manako K."/>
            <person name="Bowen J."/>
            <person name="Foster T.M."/>
            <person name="Erridge Z.A."/>
            <person name="Tiffin H."/>
            <person name="Waite C.N."/>
            <person name="Davies K.M."/>
            <person name="Grierson E.P."/>
            <person name="Laing W.A."/>
            <person name="Kirk R."/>
            <person name="Chen X."/>
            <person name="Wood M."/>
            <person name="Montefiori M."/>
            <person name="Brummell D.A."/>
            <person name="Schwinn K.E."/>
            <person name="Catanach A."/>
            <person name="Fullerton C."/>
            <person name="Li D."/>
            <person name="Meiyalaghan S."/>
            <person name="Nieuwenhuizen N."/>
            <person name="Read N."/>
            <person name="Prakash R."/>
            <person name="Hunter D."/>
            <person name="Zhang H."/>
            <person name="McKenzie M."/>
            <person name="Knabel M."/>
            <person name="Harris A."/>
            <person name="Allan A.C."/>
            <person name="Gleave A."/>
            <person name="Chen A."/>
            <person name="Janssen B.J."/>
            <person name="Plunkett B."/>
            <person name="Ampomah-Dwamena C."/>
            <person name="Voogd C."/>
            <person name="Leif D."/>
            <person name="Lafferty D."/>
            <person name="Souleyre E.J.F."/>
            <person name="Varkonyi-Gasic E."/>
            <person name="Gambi F."/>
            <person name="Hanley J."/>
            <person name="Yao J.L."/>
            <person name="Cheung J."/>
            <person name="David K.M."/>
            <person name="Warren B."/>
            <person name="Marsh K."/>
            <person name="Snowden K.C."/>
            <person name="Lin-Wang K."/>
            <person name="Brian L."/>
            <person name="Martinez-Sanchez M."/>
            <person name="Wang M."/>
            <person name="Ileperuma N."/>
            <person name="Macnee N."/>
            <person name="Campin R."/>
            <person name="McAtee P."/>
            <person name="Drummond R.S.M."/>
            <person name="Espley R.V."/>
            <person name="Ireland H.S."/>
            <person name="Wu R."/>
            <person name="Atkinson R.G."/>
            <person name="Karunairetnam S."/>
            <person name="Bulley S."/>
            <person name="Chunkath S."/>
            <person name="Hanley Z."/>
            <person name="Storey R."/>
            <person name="Thrimawithana A.H."/>
            <person name="Thomson S."/>
            <person name="David C."/>
            <person name="Testolin R."/>
            <person name="Huang H."/>
            <person name="Hellens R.P."/>
            <person name="Schaffer R.J."/>
        </authorList>
    </citation>
    <scope>NUCLEOTIDE SEQUENCE [LARGE SCALE GENOMIC DNA]</scope>
    <source>
        <strain evidence="5">cv. Red5</strain>
    </source>
</reference>
<name>A0A2R6QQE8_ACTCC</name>
<dbReference type="PROSITE" id="PS51257">
    <property type="entry name" value="PROKAR_LIPOPROTEIN"/>
    <property type="match status" value="1"/>
</dbReference>
<sequence length="83" mass="8201">MADLRGSGGVCSDSCGCPSPCPGGLSCSCYTSTGIPSADDPSVEHKKCSCGEHCSCNPCTCTKRMTSASGCKCADGCSCDACA</sequence>